<comment type="subcellular location">
    <subcellularLocation>
        <location evidence="1">Membrane</location>
        <topology evidence="1">Multi-pass membrane protein</topology>
    </subcellularLocation>
</comment>
<evidence type="ECO:0000313" key="7">
    <source>
        <dbReference type="EMBL" id="ORY18872.1"/>
    </source>
</evidence>
<dbReference type="STRING" id="1231657.A0A1Y2A8L3"/>
<feature type="transmembrane region" description="Helical" evidence="6">
    <location>
        <begin position="145"/>
        <end position="167"/>
    </location>
</feature>
<accession>A0A1Y2A8L3</accession>
<feature type="transmembrane region" description="Helical" evidence="6">
    <location>
        <begin position="173"/>
        <end position="191"/>
    </location>
</feature>
<dbReference type="Pfam" id="PF04117">
    <property type="entry name" value="Mpv17_PMP22"/>
    <property type="match status" value="1"/>
</dbReference>
<gene>
    <name evidence="7" type="ORF">BCR34DRAFT_472986</name>
</gene>
<sequence>MDSALVSATLQGALLSMTSNVMAQVISSYKHDTPFSLSLAPIIKFAAFSIISNPPNIVWQNYLEGLYPTSVQALPAKTESPKSNPALSKQATSYTNVMIKFALDQTFGAVVNTLMFLVYMGYMNSSPTGKNNPLNSIVNEIQEKFYPMIMGGMKLWPVFSIVSFLWIPVEKRVVAGCMVGVVWGIYLSLLVE</sequence>
<dbReference type="InterPro" id="IPR007248">
    <property type="entry name" value="Mpv17_PMP22"/>
</dbReference>
<keyword evidence="8" id="KW-1185">Reference proteome</keyword>
<organism evidence="7 8">
    <name type="scientific">Clohesyomyces aquaticus</name>
    <dbReference type="NCBI Taxonomy" id="1231657"/>
    <lineage>
        <taxon>Eukaryota</taxon>
        <taxon>Fungi</taxon>
        <taxon>Dikarya</taxon>
        <taxon>Ascomycota</taxon>
        <taxon>Pezizomycotina</taxon>
        <taxon>Dothideomycetes</taxon>
        <taxon>Pleosporomycetidae</taxon>
        <taxon>Pleosporales</taxon>
        <taxon>Lindgomycetaceae</taxon>
        <taxon>Clohesyomyces</taxon>
    </lineage>
</organism>
<dbReference type="Proteomes" id="UP000193144">
    <property type="component" value="Unassembled WGS sequence"/>
</dbReference>
<evidence type="ECO:0000256" key="6">
    <source>
        <dbReference type="RuleBase" id="RU363053"/>
    </source>
</evidence>
<evidence type="ECO:0000256" key="5">
    <source>
        <dbReference type="ARBA" id="ARBA00023136"/>
    </source>
</evidence>
<reference evidence="7 8" key="1">
    <citation type="submission" date="2016-07" db="EMBL/GenBank/DDBJ databases">
        <title>Pervasive Adenine N6-methylation of Active Genes in Fungi.</title>
        <authorList>
            <consortium name="DOE Joint Genome Institute"/>
            <person name="Mondo S.J."/>
            <person name="Dannebaum R.O."/>
            <person name="Kuo R.C."/>
            <person name="Labutti K."/>
            <person name="Haridas S."/>
            <person name="Kuo A."/>
            <person name="Salamov A."/>
            <person name="Ahrendt S.R."/>
            <person name="Lipzen A."/>
            <person name="Sullivan W."/>
            <person name="Andreopoulos W.B."/>
            <person name="Clum A."/>
            <person name="Lindquist E."/>
            <person name="Daum C."/>
            <person name="Ramamoorthy G.K."/>
            <person name="Gryganskyi A."/>
            <person name="Culley D."/>
            <person name="Magnuson J.K."/>
            <person name="James T.Y."/>
            <person name="O'Malley M.A."/>
            <person name="Stajich J.E."/>
            <person name="Spatafora J.W."/>
            <person name="Visel A."/>
            <person name="Grigoriev I.V."/>
        </authorList>
    </citation>
    <scope>NUCLEOTIDE SEQUENCE [LARGE SCALE GENOMIC DNA]</scope>
    <source>
        <strain evidence="7 8">CBS 115471</strain>
    </source>
</reference>
<dbReference type="EMBL" id="MCFA01000005">
    <property type="protein sequence ID" value="ORY18872.1"/>
    <property type="molecule type" value="Genomic_DNA"/>
</dbReference>
<dbReference type="AlphaFoldDB" id="A0A1Y2A8L3"/>
<comment type="similarity">
    <text evidence="2 6">Belongs to the peroxisomal membrane protein PXMP2/4 family.</text>
</comment>
<proteinExistence type="inferred from homology"/>
<evidence type="ECO:0000256" key="1">
    <source>
        <dbReference type="ARBA" id="ARBA00004141"/>
    </source>
</evidence>
<dbReference type="PANTHER" id="PTHR11266:SF80">
    <property type="entry name" value="PEROXISOMAL MEMBRANE PROTEIN 2"/>
    <property type="match status" value="1"/>
</dbReference>
<keyword evidence="5 6" id="KW-0472">Membrane</keyword>
<dbReference type="OrthoDB" id="10267969at2759"/>
<name>A0A1Y2A8L3_9PLEO</name>
<comment type="caution">
    <text evidence="7">The sequence shown here is derived from an EMBL/GenBank/DDBJ whole genome shotgun (WGS) entry which is preliminary data.</text>
</comment>
<keyword evidence="3 6" id="KW-0812">Transmembrane</keyword>
<evidence type="ECO:0000256" key="4">
    <source>
        <dbReference type="ARBA" id="ARBA00022989"/>
    </source>
</evidence>
<dbReference type="PANTHER" id="PTHR11266">
    <property type="entry name" value="PEROXISOMAL MEMBRANE PROTEIN 2, PXMP2 MPV17"/>
    <property type="match status" value="1"/>
</dbReference>
<evidence type="ECO:0000256" key="2">
    <source>
        <dbReference type="ARBA" id="ARBA00006824"/>
    </source>
</evidence>
<keyword evidence="4 6" id="KW-1133">Transmembrane helix</keyword>
<evidence type="ECO:0000313" key="8">
    <source>
        <dbReference type="Proteomes" id="UP000193144"/>
    </source>
</evidence>
<evidence type="ECO:0000256" key="3">
    <source>
        <dbReference type="ARBA" id="ARBA00022692"/>
    </source>
</evidence>
<dbReference type="GO" id="GO:0005778">
    <property type="term" value="C:peroxisomal membrane"/>
    <property type="evidence" value="ECO:0007669"/>
    <property type="project" value="TreeGrafter"/>
</dbReference>
<evidence type="ECO:0008006" key="9">
    <source>
        <dbReference type="Google" id="ProtNLM"/>
    </source>
</evidence>
<protein>
    <recommendedName>
        <fullName evidence="9">Integral membrane protein-like protein</fullName>
    </recommendedName>
</protein>
<feature type="transmembrane region" description="Helical" evidence="6">
    <location>
        <begin position="106"/>
        <end position="124"/>
    </location>
</feature>